<dbReference type="PANTHER" id="PTHR43072:SF23">
    <property type="entry name" value="UPF0039 PROTEIN C11D3.02C"/>
    <property type="match status" value="1"/>
</dbReference>
<evidence type="ECO:0000256" key="1">
    <source>
        <dbReference type="ARBA" id="ARBA00022679"/>
    </source>
</evidence>
<keyword evidence="5" id="KW-1185">Reference proteome</keyword>
<dbReference type="Gene3D" id="3.40.630.30">
    <property type="match status" value="1"/>
</dbReference>
<proteinExistence type="predicted"/>
<evidence type="ECO:0000313" key="4">
    <source>
        <dbReference type="EMBL" id="OYO22768.1"/>
    </source>
</evidence>
<reference evidence="4 5" key="1">
    <citation type="submission" date="2017-07" db="EMBL/GenBank/DDBJ databases">
        <title>Draft whole genome sequences of clinical Proprionibacteriaceae strains.</title>
        <authorList>
            <person name="Bernier A.-M."/>
            <person name="Bernard K."/>
            <person name="Domingo M.-C."/>
        </authorList>
    </citation>
    <scope>NUCLEOTIDE SEQUENCE [LARGE SCALE GENOMIC DNA]</scope>
    <source>
        <strain evidence="4 5">NML 130396</strain>
    </source>
</reference>
<dbReference type="InterPro" id="IPR016181">
    <property type="entry name" value="Acyl_CoA_acyltransferase"/>
</dbReference>
<dbReference type="GO" id="GO:0016747">
    <property type="term" value="F:acyltransferase activity, transferring groups other than amino-acyl groups"/>
    <property type="evidence" value="ECO:0007669"/>
    <property type="project" value="InterPro"/>
</dbReference>
<keyword evidence="1 4" id="KW-0808">Transferase</keyword>
<comment type="caution">
    <text evidence="4">The sequence shown here is derived from an EMBL/GenBank/DDBJ whole genome shotgun (WGS) entry which is preliminary data.</text>
</comment>
<dbReference type="CDD" id="cd04301">
    <property type="entry name" value="NAT_SF"/>
    <property type="match status" value="1"/>
</dbReference>
<dbReference type="AlphaFoldDB" id="A0A255H4Z9"/>
<dbReference type="PANTHER" id="PTHR43072">
    <property type="entry name" value="N-ACETYLTRANSFERASE"/>
    <property type="match status" value="1"/>
</dbReference>
<gene>
    <name evidence="4" type="ORF">CGZ93_06870</name>
</gene>
<dbReference type="PROSITE" id="PS51186">
    <property type="entry name" value="GNAT"/>
    <property type="match status" value="1"/>
</dbReference>
<dbReference type="Pfam" id="PF13420">
    <property type="entry name" value="Acetyltransf_4"/>
    <property type="match status" value="1"/>
</dbReference>
<protein>
    <submittedName>
        <fullName evidence="4">GNAT family N-acetyltransferase</fullName>
    </submittedName>
</protein>
<sequence>MDPVPELNIRDARASDAAAIAATYAPYTTETAITFEDRPCPPQEMAERIAAAQQAHAFLVAELDGQILGHAYAGPFRGRFAWQWSTEVSVYLRRGLRRAGAGKALYAALLQRLTERGYVVAIASIALPNEASIGLHRHFGFTDLGVAEMAGWKLGRWHDVLFLQKRLTEGYADPEPPR</sequence>
<dbReference type="Proteomes" id="UP000216311">
    <property type="component" value="Unassembled WGS sequence"/>
</dbReference>
<accession>A0A255H4Z9</accession>
<feature type="domain" description="N-acetyltransferase" evidence="3">
    <location>
        <begin position="7"/>
        <end position="168"/>
    </location>
</feature>
<evidence type="ECO:0000313" key="5">
    <source>
        <dbReference type="Proteomes" id="UP000216311"/>
    </source>
</evidence>
<name>A0A255H4Z9_9ACTN</name>
<evidence type="ECO:0000259" key="3">
    <source>
        <dbReference type="PROSITE" id="PS51186"/>
    </source>
</evidence>
<dbReference type="SUPFAM" id="SSF55729">
    <property type="entry name" value="Acyl-CoA N-acyltransferases (Nat)"/>
    <property type="match status" value="1"/>
</dbReference>
<evidence type="ECO:0000256" key="2">
    <source>
        <dbReference type="ARBA" id="ARBA00023315"/>
    </source>
</evidence>
<dbReference type="EMBL" id="NMVQ01000009">
    <property type="protein sequence ID" value="OYO22768.1"/>
    <property type="molecule type" value="Genomic_DNA"/>
</dbReference>
<keyword evidence="2" id="KW-0012">Acyltransferase</keyword>
<organism evidence="4 5">
    <name type="scientific">Enemella dayhoffiae</name>
    <dbReference type="NCBI Taxonomy" id="2016507"/>
    <lineage>
        <taxon>Bacteria</taxon>
        <taxon>Bacillati</taxon>
        <taxon>Actinomycetota</taxon>
        <taxon>Actinomycetes</taxon>
        <taxon>Propionibacteriales</taxon>
        <taxon>Propionibacteriaceae</taxon>
        <taxon>Enemella</taxon>
    </lineage>
</organism>
<dbReference type="OrthoDB" id="3173333at2"/>
<dbReference type="InterPro" id="IPR000182">
    <property type="entry name" value="GNAT_dom"/>
</dbReference>